<evidence type="ECO:0000313" key="2">
    <source>
        <dbReference type="Proteomes" id="UP000010482"/>
    </source>
</evidence>
<dbReference type="EMBL" id="CP003944">
    <property type="protein sequence ID" value="AFZ49848.1"/>
    <property type="molecule type" value="Genomic_DNA"/>
</dbReference>
<evidence type="ECO:0000313" key="1">
    <source>
        <dbReference type="EMBL" id="AFZ49848.1"/>
    </source>
</evidence>
<protein>
    <recommendedName>
        <fullName evidence="3">DUF3122 domain-containing protein</fullName>
    </recommendedName>
</protein>
<name>K9YUR1_DACS8</name>
<dbReference type="AlphaFoldDB" id="K9YUR1"/>
<dbReference type="InterPro" id="IPR021469">
    <property type="entry name" value="DUF3122"/>
</dbReference>
<sequence>MKKRIPHQSLFLISFTFLFSLFLLFPNFAEAAVRKVEETDGQTLYKSLNQLQDSQKLSWQIVLFKREKGDTKGKVKLRLVGFPKQTEITHPAPLILETDRAAWQAEDLFAENSPAPNVGQYNLSEIISELSQNENLLLKIPDGKMTTLKVPGVIILEWKIVAGNN</sequence>
<proteinExistence type="predicted"/>
<dbReference type="Proteomes" id="UP000010482">
    <property type="component" value="Chromosome"/>
</dbReference>
<organism evidence="1 2">
    <name type="scientific">Dactylococcopsis salina (strain PCC 8305)</name>
    <name type="common">Myxobactron salinum</name>
    <dbReference type="NCBI Taxonomy" id="13035"/>
    <lineage>
        <taxon>Bacteria</taxon>
        <taxon>Bacillati</taxon>
        <taxon>Cyanobacteriota</taxon>
        <taxon>Cyanophyceae</taxon>
        <taxon>Nodosilineales</taxon>
        <taxon>Cymatolegaceae</taxon>
        <taxon>Dactylococcopsis</taxon>
    </lineage>
</organism>
<dbReference type="eggNOG" id="ENOG5031X2B">
    <property type="taxonomic scope" value="Bacteria"/>
</dbReference>
<gene>
    <name evidence="1" type="ORF">Dacsa_1146</name>
</gene>
<dbReference type="OrthoDB" id="463245at2"/>
<reference evidence="1" key="1">
    <citation type="submission" date="2012-04" db="EMBL/GenBank/DDBJ databases">
        <title>Finished genome of Dactylococcopsis salina PCC 8305.</title>
        <authorList>
            <consortium name="US DOE Joint Genome Institute"/>
            <person name="Gugger M."/>
            <person name="Coursin T."/>
            <person name="Rippka R."/>
            <person name="Tandeau De Marsac N."/>
            <person name="Huntemann M."/>
            <person name="Wei C.-L."/>
            <person name="Han J."/>
            <person name="Detter J.C."/>
            <person name="Han C."/>
            <person name="Tapia R."/>
            <person name="Daligault H."/>
            <person name="Chen A."/>
            <person name="Krypides N."/>
            <person name="Mavromatis K."/>
            <person name="Markowitz V."/>
            <person name="Szeto E."/>
            <person name="Ivanova N."/>
            <person name="Ovchinnikova G."/>
            <person name="Pagani I."/>
            <person name="Pati A."/>
            <person name="Goodwin L."/>
            <person name="Peters L."/>
            <person name="Pitluck S."/>
            <person name="Woyke T."/>
            <person name="Kerfeld C."/>
        </authorList>
    </citation>
    <scope>NUCLEOTIDE SEQUENCE [LARGE SCALE GENOMIC DNA]</scope>
    <source>
        <strain evidence="1">PCC 8305</strain>
    </source>
</reference>
<keyword evidence="2" id="KW-1185">Reference proteome</keyword>
<dbReference type="RefSeq" id="WP_015228857.1">
    <property type="nucleotide sequence ID" value="NC_019780.1"/>
</dbReference>
<dbReference type="STRING" id="13035.Dacsa_1146"/>
<evidence type="ECO:0008006" key="3">
    <source>
        <dbReference type="Google" id="ProtNLM"/>
    </source>
</evidence>
<dbReference type="KEGG" id="dsl:Dacsa_1146"/>
<accession>K9YUR1</accession>
<dbReference type="Pfam" id="PF11320">
    <property type="entry name" value="DUF3122"/>
    <property type="match status" value="1"/>
</dbReference>
<dbReference type="HOGENOM" id="CLU_110216_0_0_3"/>